<proteinExistence type="inferred from homology"/>
<evidence type="ECO:0000313" key="5">
    <source>
        <dbReference type="EMBL" id="KAK0063024.1"/>
    </source>
</evidence>
<keyword evidence="3" id="KW-0862">Zinc</keyword>
<dbReference type="PANTHER" id="PTHR12857">
    <property type="entry name" value="CXXC MOTIF CONTAINING ZINC BINDING PROTEIN"/>
    <property type="match status" value="1"/>
</dbReference>
<dbReference type="GO" id="GO:0008270">
    <property type="term" value="F:zinc ion binding"/>
    <property type="evidence" value="ECO:0007669"/>
    <property type="project" value="TreeGrafter"/>
</dbReference>
<protein>
    <submittedName>
        <fullName evidence="5">UPF0587 protein</fullName>
    </submittedName>
</protein>
<keyword evidence="4" id="KW-0732">Signal</keyword>
<evidence type="ECO:0000256" key="2">
    <source>
        <dbReference type="ARBA" id="ARBA00022723"/>
    </source>
</evidence>
<gene>
    <name evidence="5" type="ORF">Bpfe_007744</name>
</gene>
<dbReference type="InterPro" id="IPR008584">
    <property type="entry name" value="CXXC_Zn-binding_euk"/>
</dbReference>
<feature type="signal peptide" evidence="4">
    <location>
        <begin position="1"/>
        <end position="23"/>
    </location>
</feature>
<accession>A0AAD8C065</accession>
<comment type="caution">
    <text evidence="5">The sequence shown here is derived from an EMBL/GenBank/DDBJ whole genome shotgun (WGS) entry which is preliminary data.</text>
</comment>
<feature type="chain" id="PRO_5041904349" evidence="4">
    <location>
        <begin position="24"/>
        <end position="179"/>
    </location>
</feature>
<evidence type="ECO:0000313" key="6">
    <source>
        <dbReference type="Proteomes" id="UP001233172"/>
    </source>
</evidence>
<keyword evidence="6" id="KW-1185">Reference proteome</keyword>
<dbReference type="AlphaFoldDB" id="A0AAD8C065"/>
<reference evidence="5" key="2">
    <citation type="submission" date="2023-04" db="EMBL/GenBank/DDBJ databases">
        <authorList>
            <person name="Bu L."/>
            <person name="Lu L."/>
            <person name="Laidemitt M.R."/>
            <person name="Zhang S.M."/>
            <person name="Mutuku M."/>
            <person name="Mkoji G."/>
            <person name="Steinauer M."/>
            <person name="Loker E.S."/>
        </authorList>
    </citation>
    <scope>NUCLEOTIDE SEQUENCE</scope>
    <source>
        <strain evidence="5">KasaAsao</strain>
        <tissue evidence="5">Whole Snail</tissue>
    </source>
</reference>
<dbReference type="SUPFAM" id="SSF141678">
    <property type="entry name" value="MAL13P1.257-like"/>
    <property type="match status" value="1"/>
</dbReference>
<evidence type="ECO:0000256" key="3">
    <source>
        <dbReference type="ARBA" id="ARBA00022833"/>
    </source>
</evidence>
<name>A0AAD8C065_BIOPF</name>
<organism evidence="5 6">
    <name type="scientific">Biomphalaria pfeifferi</name>
    <name type="common">Bloodfluke planorb</name>
    <name type="synonym">Freshwater snail</name>
    <dbReference type="NCBI Taxonomy" id="112525"/>
    <lineage>
        <taxon>Eukaryota</taxon>
        <taxon>Metazoa</taxon>
        <taxon>Spiralia</taxon>
        <taxon>Lophotrochozoa</taxon>
        <taxon>Mollusca</taxon>
        <taxon>Gastropoda</taxon>
        <taxon>Heterobranchia</taxon>
        <taxon>Euthyneura</taxon>
        <taxon>Panpulmonata</taxon>
        <taxon>Hygrophila</taxon>
        <taxon>Lymnaeoidea</taxon>
        <taxon>Planorbidae</taxon>
        <taxon>Biomphalaria</taxon>
    </lineage>
</organism>
<evidence type="ECO:0000256" key="1">
    <source>
        <dbReference type="ARBA" id="ARBA00007818"/>
    </source>
</evidence>
<evidence type="ECO:0000256" key="4">
    <source>
        <dbReference type="SAM" id="SignalP"/>
    </source>
</evidence>
<dbReference type="Proteomes" id="UP001233172">
    <property type="component" value="Unassembled WGS sequence"/>
</dbReference>
<dbReference type="PANTHER" id="PTHR12857:SF0">
    <property type="entry name" value="CXXC MOTIF CONTAINING ZINC BINDING PROTEIN"/>
    <property type="match status" value="1"/>
</dbReference>
<reference evidence="5" key="1">
    <citation type="journal article" date="2023" name="PLoS Negl. Trop. Dis.">
        <title>A genome sequence for Biomphalaria pfeifferi, the major vector snail for the human-infecting parasite Schistosoma mansoni.</title>
        <authorList>
            <person name="Bu L."/>
            <person name="Lu L."/>
            <person name="Laidemitt M.R."/>
            <person name="Zhang S.M."/>
            <person name="Mutuku M."/>
            <person name="Mkoji G."/>
            <person name="Steinauer M."/>
            <person name="Loker E.S."/>
        </authorList>
    </citation>
    <scope>NUCLEOTIDE SEQUENCE</scope>
    <source>
        <strain evidence="5">KasaAsao</strain>
    </source>
</reference>
<dbReference type="EMBL" id="JASAOG010000023">
    <property type="protein sequence ID" value="KAK0063024.1"/>
    <property type="molecule type" value="Genomic_DNA"/>
</dbReference>
<dbReference type="Pfam" id="PF05907">
    <property type="entry name" value="CXXC_Zn-b_euk"/>
    <property type="match status" value="1"/>
</dbReference>
<comment type="similarity">
    <text evidence="1">Belongs to the UPF0587 family.</text>
</comment>
<keyword evidence="2" id="KW-0479">Metal-binding</keyword>
<sequence length="179" mass="20496">MFKFNHLMIVNLVVLFFYIKKTALQISAQLENLKKFYTIGEDFRWYIKLKCCNCGEETPEFVYCSLGETYPAPHGKSSCSLILKCKLCKRENSLDIIKDSLCSYTSEDSGKFKTILVFDCRGVTPIDFSPRVGWEAVGLESDTSFTDIDLSSSEWYDYDEKAGNSVSITELKFQFVIVK</sequence>